<dbReference type="Gramene" id="KOM41235">
    <property type="protein sequence ID" value="KOM41235"/>
    <property type="gene ID" value="LR48_Vigan04g143300"/>
</dbReference>
<feature type="compositionally biased region" description="Basic and acidic residues" evidence="1">
    <location>
        <begin position="470"/>
        <end position="499"/>
    </location>
</feature>
<feature type="region of interest" description="Disordered" evidence="1">
    <location>
        <begin position="1"/>
        <end position="56"/>
    </location>
</feature>
<gene>
    <name evidence="3" type="ORF">LR48_Vigan04g143300</name>
</gene>
<dbReference type="InterPro" id="IPR007321">
    <property type="entry name" value="Transposase_28"/>
</dbReference>
<dbReference type="EMBL" id="CM003374">
    <property type="protein sequence ID" value="KOM41235.1"/>
    <property type="molecule type" value="Genomic_DNA"/>
</dbReference>
<dbReference type="PANTHER" id="PTHR31099">
    <property type="entry name" value="OS06G0165300 PROTEIN"/>
    <property type="match status" value="1"/>
</dbReference>
<evidence type="ECO:0000313" key="4">
    <source>
        <dbReference type="Proteomes" id="UP000053144"/>
    </source>
</evidence>
<feature type="compositionally biased region" description="Low complexity" evidence="1">
    <location>
        <begin position="28"/>
        <end position="37"/>
    </location>
</feature>
<name>A0A0L9UE72_PHAAN</name>
<proteinExistence type="predicted"/>
<protein>
    <recommendedName>
        <fullName evidence="2">Transposase (putative) gypsy type domain-containing protein</fullName>
    </recommendedName>
</protein>
<feature type="region of interest" description="Disordered" evidence="1">
    <location>
        <begin position="335"/>
        <end position="384"/>
    </location>
</feature>
<evidence type="ECO:0000313" key="3">
    <source>
        <dbReference type="EMBL" id="KOM41235.1"/>
    </source>
</evidence>
<sequence>MAVVHVESSLELSGRSGKRSMDGGGERGSSPSSVSSSFLEEFARSSGTKPNSPADADKRIIFGIPIHLLKGGIPVDDAPLEPNGDGTIIPGYDWVPHDVSLFASEYGTKKALTWRIGRLYIVRDVEDSRLVQAGVSLRNEQVYHGKGSSPDDFFFMYANFFDQLCIRVPFTRFQMVVLREMNVAPAQLHPNSWAVFQVFLAMCLAIGITPTIPILFHYFDVRPLSKGVWVSLTSVKDRTLFRPFFDSYKNFKNQFFKVIIDEAGRHEFHDVEGNPLFPFYWTRNPRKIKAYPVDTMNLVDLEAICTINALPRRLSTRNLVECLRHEDCERKAFGMRKDHKEGERSASKKGRKEKEGSSSRNASKKGRKVKEGSSSRPLPNGVFSSEFNISDQTNFHMSLTHRSLIEGLSEPELTNAMLEMSTWATSLAWYLREFADRRGAENVRTELLVEKKTFEDLRATMEQMLIAQDESNKKNDELQAELDKAKEDLAEASDRLRDA</sequence>
<accession>A0A0L9UE72</accession>
<dbReference type="PANTHER" id="PTHR31099:SF49">
    <property type="entry name" value="MYOSIN HEAVY CHAIN-LIKE PROTEIN"/>
    <property type="match status" value="1"/>
</dbReference>
<feature type="compositionally biased region" description="Basic and acidic residues" evidence="1">
    <location>
        <begin position="335"/>
        <end position="357"/>
    </location>
</feature>
<evidence type="ECO:0000259" key="2">
    <source>
        <dbReference type="Pfam" id="PF04195"/>
    </source>
</evidence>
<feature type="compositionally biased region" description="Polar residues" evidence="1">
    <location>
        <begin position="372"/>
        <end position="384"/>
    </location>
</feature>
<dbReference type="AlphaFoldDB" id="A0A0L9UE72"/>
<dbReference type="Pfam" id="PF04195">
    <property type="entry name" value="Transposase_28"/>
    <property type="match status" value="1"/>
</dbReference>
<reference evidence="4" key="1">
    <citation type="journal article" date="2015" name="Proc. Natl. Acad. Sci. U.S.A.">
        <title>Genome sequencing of adzuki bean (Vigna angularis) provides insight into high starch and low fat accumulation and domestication.</title>
        <authorList>
            <person name="Yang K."/>
            <person name="Tian Z."/>
            <person name="Chen C."/>
            <person name="Luo L."/>
            <person name="Zhao B."/>
            <person name="Wang Z."/>
            <person name="Yu L."/>
            <person name="Li Y."/>
            <person name="Sun Y."/>
            <person name="Li W."/>
            <person name="Chen Y."/>
            <person name="Li Y."/>
            <person name="Zhang Y."/>
            <person name="Ai D."/>
            <person name="Zhao J."/>
            <person name="Shang C."/>
            <person name="Ma Y."/>
            <person name="Wu B."/>
            <person name="Wang M."/>
            <person name="Gao L."/>
            <person name="Sun D."/>
            <person name="Zhang P."/>
            <person name="Guo F."/>
            <person name="Wang W."/>
            <person name="Li Y."/>
            <person name="Wang J."/>
            <person name="Varshney R.K."/>
            <person name="Wang J."/>
            <person name="Ling H.Q."/>
            <person name="Wan P."/>
        </authorList>
    </citation>
    <scope>NUCLEOTIDE SEQUENCE</scope>
    <source>
        <strain evidence="4">cv. Jingnong 6</strain>
    </source>
</reference>
<dbReference type="Proteomes" id="UP000053144">
    <property type="component" value="Chromosome 4"/>
</dbReference>
<feature type="domain" description="Transposase (putative) gypsy type" evidence="2">
    <location>
        <begin position="165"/>
        <end position="223"/>
    </location>
</feature>
<feature type="region of interest" description="Disordered" evidence="1">
    <location>
        <begin position="467"/>
        <end position="499"/>
    </location>
</feature>
<organism evidence="3 4">
    <name type="scientific">Phaseolus angularis</name>
    <name type="common">Azuki bean</name>
    <name type="synonym">Vigna angularis</name>
    <dbReference type="NCBI Taxonomy" id="3914"/>
    <lineage>
        <taxon>Eukaryota</taxon>
        <taxon>Viridiplantae</taxon>
        <taxon>Streptophyta</taxon>
        <taxon>Embryophyta</taxon>
        <taxon>Tracheophyta</taxon>
        <taxon>Spermatophyta</taxon>
        <taxon>Magnoliopsida</taxon>
        <taxon>eudicotyledons</taxon>
        <taxon>Gunneridae</taxon>
        <taxon>Pentapetalae</taxon>
        <taxon>rosids</taxon>
        <taxon>fabids</taxon>
        <taxon>Fabales</taxon>
        <taxon>Fabaceae</taxon>
        <taxon>Papilionoideae</taxon>
        <taxon>50 kb inversion clade</taxon>
        <taxon>NPAAA clade</taxon>
        <taxon>indigoferoid/millettioid clade</taxon>
        <taxon>Phaseoleae</taxon>
        <taxon>Vigna</taxon>
    </lineage>
</organism>
<evidence type="ECO:0000256" key="1">
    <source>
        <dbReference type="SAM" id="MobiDB-lite"/>
    </source>
</evidence>